<dbReference type="Gene3D" id="3.30.750.200">
    <property type="match status" value="1"/>
</dbReference>
<evidence type="ECO:0000313" key="5">
    <source>
        <dbReference type="Proteomes" id="UP000320813"/>
    </source>
</evidence>
<proteinExistence type="inferred from homology"/>
<dbReference type="SFLD" id="SFLDF00562">
    <property type="entry name" value="HemN-like__clustered_with_heat"/>
    <property type="match status" value="1"/>
</dbReference>
<protein>
    <recommendedName>
        <fullName evidence="2">Heme chaperone HemW</fullName>
    </recommendedName>
</protein>
<keyword evidence="2" id="KW-0004">4Fe-4S</keyword>
<dbReference type="AlphaFoldDB" id="A0A519BCM9"/>
<keyword evidence="2" id="KW-0349">Heme</keyword>
<dbReference type="PANTHER" id="PTHR13932:SF5">
    <property type="entry name" value="RADICAL S-ADENOSYL METHIONINE DOMAIN-CONTAINING PROTEIN 1, MITOCHONDRIAL"/>
    <property type="match status" value="1"/>
</dbReference>
<sequence>MSKNEINSKKIRQLSIYIHIPFCKSKCNYCSFYSISLSLSKVDNIFNDLECNDKACGSNKGRECNLNSDNPRNYSGMLKSELEIMSEKFNLRNSFINSIYFGGGTPSIMPAGFFKNVSGFINDSFRIAANTEITVEVNPESGNFEKLSALKSLGVNRLSIGAQSFNGDVLKTAGRIHNKKDIYGTVNNAKKLGFKNISLDLIIGLPGQTETIFYNDIRQTLNMEPEHISAYMLSIEKNTKFYKTCNENNAKNRLTFIPEETAAKYYEILCKLLDEEGYVHYEISNFAKKGYESRHNLNYWKRGEYLGIGPSASSFLKMEGGKEIRKTNIADLDKYAGNILQKTDNRHEADLLEILTEKDKINEEIFLSLRTNSGINAKRLTEWVNSGIINSFIEEGLMQIKRNENIVLTLKGMLLSSEIFARIMV</sequence>
<dbReference type="Proteomes" id="UP000320813">
    <property type="component" value="Unassembled WGS sequence"/>
</dbReference>
<dbReference type="InterPro" id="IPR058240">
    <property type="entry name" value="rSAM_sf"/>
</dbReference>
<comment type="caution">
    <text evidence="4">The sequence shown here is derived from an EMBL/GenBank/DDBJ whole genome shotgun (WGS) entry which is preliminary data.</text>
</comment>
<keyword evidence="2" id="KW-0143">Chaperone</keyword>
<dbReference type="GO" id="GO:0051539">
    <property type="term" value="F:4 iron, 4 sulfur cluster binding"/>
    <property type="evidence" value="ECO:0007669"/>
    <property type="project" value="UniProtKB-UniRule"/>
</dbReference>
<gene>
    <name evidence="4" type="primary">hemW</name>
    <name evidence="4" type="ORF">EVJ47_01715</name>
</gene>
<comment type="function">
    <text evidence="2">Probably acts as a heme chaperone, transferring heme to an unknown acceptor. Binds one molecule of heme per monomer, possibly covalently. Binds 1 [4Fe-4S] cluster. The cluster is coordinated with 3 cysteines and an exchangeable S-adenosyl-L-methionine.</text>
</comment>
<dbReference type="InterPro" id="IPR007197">
    <property type="entry name" value="rSAM"/>
</dbReference>
<keyword evidence="2" id="KW-0963">Cytoplasm</keyword>
<name>A0A519BCM9_9DELT</name>
<keyword evidence="2" id="KW-0411">Iron-sulfur</keyword>
<evidence type="ECO:0000256" key="1">
    <source>
        <dbReference type="ARBA" id="ARBA00006100"/>
    </source>
</evidence>
<dbReference type="PROSITE" id="PS51918">
    <property type="entry name" value="RADICAL_SAM"/>
    <property type="match status" value="1"/>
</dbReference>
<dbReference type="CDD" id="cd01335">
    <property type="entry name" value="Radical_SAM"/>
    <property type="match status" value="1"/>
</dbReference>
<dbReference type="GO" id="GO:0005737">
    <property type="term" value="C:cytoplasm"/>
    <property type="evidence" value="ECO:0007669"/>
    <property type="project" value="UniProtKB-SubCell"/>
</dbReference>
<evidence type="ECO:0000313" key="4">
    <source>
        <dbReference type="EMBL" id="RZD15019.1"/>
    </source>
</evidence>
<feature type="domain" description="Radical SAM core" evidence="3">
    <location>
        <begin position="8"/>
        <end position="276"/>
    </location>
</feature>
<dbReference type="GO" id="GO:0006779">
    <property type="term" value="P:porphyrin-containing compound biosynthetic process"/>
    <property type="evidence" value="ECO:0007669"/>
    <property type="project" value="InterPro"/>
</dbReference>
<dbReference type="InterPro" id="IPR006638">
    <property type="entry name" value="Elp3/MiaA/NifB-like_rSAM"/>
</dbReference>
<reference evidence="4 5" key="1">
    <citation type="submission" date="2019-01" db="EMBL/GenBank/DDBJ databases">
        <title>Insights into ecological role of a new deltaproteobacterial order Candidatus Sinidesulfobacterales (Sva0485) by metagenomics and metatranscriptomics.</title>
        <authorList>
            <person name="Tan S."/>
            <person name="Liu J."/>
            <person name="Fang Y."/>
            <person name="Hedlund B.P."/>
            <person name="Lian Z.H."/>
            <person name="Huang L.Y."/>
            <person name="Li J.T."/>
            <person name="Huang L.N."/>
            <person name="Li W.J."/>
            <person name="Jiang H.C."/>
            <person name="Dong H.L."/>
            <person name="Shu W.S."/>
        </authorList>
    </citation>
    <scope>NUCLEOTIDE SEQUENCE [LARGE SCALE GENOMIC DNA]</scope>
    <source>
        <strain evidence="4">AP3</strain>
    </source>
</reference>
<dbReference type="SFLD" id="SFLDS00029">
    <property type="entry name" value="Radical_SAM"/>
    <property type="match status" value="1"/>
</dbReference>
<dbReference type="GO" id="GO:0004109">
    <property type="term" value="F:coproporphyrinogen oxidase activity"/>
    <property type="evidence" value="ECO:0007669"/>
    <property type="project" value="InterPro"/>
</dbReference>
<dbReference type="PANTHER" id="PTHR13932">
    <property type="entry name" value="COPROPORPHYRINIGEN III OXIDASE"/>
    <property type="match status" value="1"/>
</dbReference>
<comment type="subcellular location">
    <subcellularLocation>
        <location evidence="2">Cytoplasm</location>
    </subcellularLocation>
</comment>
<accession>A0A519BCM9</accession>
<organism evidence="4 5">
    <name type="scientific">Candidatus Acidulodesulfobacterium ferriphilum</name>
    <dbReference type="NCBI Taxonomy" id="2597223"/>
    <lineage>
        <taxon>Bacteria</taxon>
        <taxon>Deltaproteobacteria</taxon>
        <taxon>Candidatus Acidulodesulfobacterales</taxon>
        <taxon>Candidatus Acidulodesulfobacterium</taxon>
    </lineage>
</organism>
<dbReference type="InterPro" id="IPR034505">
    <property type="entry name" value="Coproporphyrinogen-III_oxidase"/>
</dbReference>
<evidence type="ECO:0000259" key="3">
    <source>
        <dbReference type="PROSITE" id="PS51918"/>
    </source>
</evidence>
<dbReference type="InterPro" id="IPR004559">
    <property type="entry name" value="HemW-like"/>
</dbReference>
<evidence type="ECO:0000256" key="2">
    <source>
        <dbReference type="RuleBase" id="RU364116"/>
    </source>
</evidence>
<dbReference type="Pfam" id="PF04055">
    <property type="entry name" value="Radical_SAM"/>
    <property type="match status" value="1"/>
</dbReference>
<comment type="similarity">
    <text evidence="1">Belongs to the anaerobic coproporphyrinogen-III oxidase family. HemW subfamily.</text>
</comment>
<keyword evidence="2" id="KW-0479">Metal-binding</keyword>
<dbReference type="SUPFAM" id="SSF102114">
    <property type="entry name" value="Radical SAM enzymes"/>
    <property type="match status" value="1"/>
</dbReference>
<keyword evidence="2" id="KW-0408">Iron</keyword>
<dbReference type="SFLD" id="SFLDG01065">
    <property type="entry name" value="anaerobic_coproporphyrinogen-I"/>
    <property type="match status" value="1"/>
</dbReference>
<dbReference type="NCBIfam" id="TIGR00539">
    <property type="entry name" value="hemN_rel"/>
    <property type="match status" value="1"/>
</dbReference>
<dbReference type="SMART" id="SM00729">
    <property type="entry name" value="Elp3"/>
    <property type="match status" value="1"/>
</dbReference>
<keyword evidence="2" id="KW-0949">S-adenosyl-L-methionine</keyword>
<dbReference type="EMBL" id="SGBD01000001">
    <property type="protein sequence ID" value="RZD15019.1"/>
    <property type="molecule type" value="Genomic_DNA"/>
</dbReference>
<dbReference type="GO" id="GO:0046872">
    <property type="term" value="F:metal ion binding"/>
    <property type="evidence" value="ECO:0007669"/>
    <property type="project" value="UniProtKB-UniRule"/>
</dbReference>